<keyword evidence="1" id="KW-0238">DNA-binding</keyword>
<reference evidence="4 6" key="2">
    <citation type="journal article" date="2019" name="Science, e1252229">
        <title>Invertible promoters mediate bacterial phase variation, antibiotic resistance, and host adaptation in the gut.</title>
        <authorList>
            <person name="Jiang X."/>
            <person name="Hall A.B."/>
            <person name="Arthur T.D."/>
            <person name="Plichta D.R."/>
            <person name="Covington C.T."/>
            <person name="Poyet M."/>
            <person name="Crothers J."/>
            <person name="Moses P.L."/>
            <person name="Tolonen A.C."/>
            <person name="Vlamakis H."/>
            <person name="Alm E.J."/>
            <person name="Xavier R.J."/>
        </authorList>
    </citation>
    <scope>NUCLEOTIDE SEQUENCE [LARGE SCALE GENOMIC DNA]</scope>
    <source>
        <strain evidence="4">Aa_0143</strain>
        <strain evidence="6">aa_0143</strain>
    </source>
</reference>
<evidence type="ECO:0000259" key="2">
    <source>
        <dbReference type="PROSITE" id="PS50943"/>
    </source>
</evidence>
<dbReference type="Pfam" id="PF01381">
    <property type="entry name" value="HTH_3"/>
    <property type="match status" value="1"/>
</dbReference>
<evidence type="ECO:0000313" key="4">
    <source>
        <dbReference type="EMBL" id="RYS82280.1"/>
    </source>
</evidence>
<dbReference type="EMBL" id="RCYR01000001">
    <property type="protein sequence ID" value="RYS82280.1"/>
    <property type="molecule type" value="Genomic_DNA"/>
</dbReference>
<evidence type="ECO:0000256" key="1">
    <source>
        <dbReference type="ARBA" id="ARBA00023125"/>
    </source>
</evidence>
<organism evidence="3 5">
    <name type="scientific">[Ruminococcus] torques</name>
    <dbReference type="NCBI Taxonomy" id="33039"/>
    <lineage>
        <taxon>Bacteria</taxon>
        <taxon>Bacillati</taxon>
        <taxon>Bacillota</taxon>
        <taxon>Clostridia</taxon>
        <taxon>Lachnospirales</taxon>
        <taxon>Lachnospiraceae</taxon>
        <taxon>Mediterraneibacter</taxon>
    </lineage>
</organism>
<evidence type="ECO:0000313" key="5">
    <source>
        <dbReference type="Proteomes" id="UP000095787"/>
    </source>
</evidence>
<feature type="domain" description="HTH cro/C1-type" evidence="2">
    <location>
        <begin position="7"/>
        <end position="61"/>
    </location>
</feature>
<dbReference type="CDD" id="cd00093">
    <property type="entry name" value="HTH_XRE"/>
    <property type="match status" value="1"/>
</dbReference>
<proteinExistence type="predicted"/>
<dbReference type="SMART" id="SM00530">
    <property type="entry name" value="HTH_XRE"/>
    <property type="match status" value="1"/>
</dbReference>
<dbReference type="EMBL" id="CYZO01000009">
    <property type="protein sequence ID" value="CUN81501.1"/>
    <property type="molecule type" value="Genomic_DNA"/>
</dbReference>
<accession>A0A173ZYX2</accession>
<dbReference type="SUPFAM" id="SSF47413">
    <property type="entry name" value="lambda repressor-like DNA-binding domains"/>
    <property type="match status" value="1"/>
</dbReference>
<dbReference type="PANTHER" id="PTHR46558:SF11">
    <property type="entry name" value="HTH-TYPE TRANSCRIPTIONAL REGULATOR XRE"/>
    <property type="match status" value="1"/>
</dbReference>
<protein>
    <submittedName>
        <fullName evidence="3">Helix-turn-helix</fullName>
    </submittedName>
    <submittedName>
        <fullName evidence="4">XRE family transcriptional regulator</fullName>
    </submittedName>
</protein>
<dbReference type="PROSITE" id="PS50943">
    <property type="entry name" value="HTH_CROC1"/>
    <property type="match status" value="1"/>
</dbReference>
<evidence type="ECO:0000313" key="6">
    <source>
        <dbReference type="Proteomes" id="UP000292665"/>
    </source>
</evidence>
<dbReference type="InterPro" id="IPR001387">
    <property type="entry name" value="Cro/C1-type_HTH"/>
</dbReference>
<dbReference type="InterPro" id="IPR010982">
    <property type="entry name" value="Lambda_DNA-bd_dom_sf"/>
</dbReference>
<dbReference type="GO" id="GO:0003677">
    <property type="term" value="F:DNA binding"/>
    <property type="evidence" value="ECO:0007669"/>
    <property type="project" value="UniProtKB-KW"/>
</dbReference>
<name>A0A173ZYX2_9FIRM</name>
<dbReference type="RefSeq" id="WP_004845544.1">
    <property type="nucleotide sequence ID" value="NZ_CAUBRL010000006.1"/>
</dbReference>
<gene>
    <name evidence="4" type="ORF">EAI93_00805</name>
    <name evidence="3" type="ORF">ERS852456_00878</name>
</gene>
<reference evidence="3 5" key="1">
    <citation type="submission" date="2015-09" db="EMBL/GenBank/DDBJ databases">
        <authorList>
            <consortium name="Pathogen Informatics"/>
        </authorList>
    </citation>
    <scope>NUCLEOTIDE SEQUENCE [LARGE SCALE GENOMIC DNA]</scope>
    <source>
        <strain evidence="3 5">2789STDY5834841</strain>
    </source>
</reference>
<dbReference type="Proteomes" id="UP000095787">
    <property type="component" value="Unassembled WGS sequence"/>
</dbReference>
<dbReference type="GeneID" id="97329163"/>
<sequence>MRINEIIKERRLAKGFTQEQIANYLGVTAPAVNKWEKGTSCPDIVLLPALARLLDTDLNTLLSFQDDLSEKEVALFLNEVSEAAKKDGFEAGYSLAIGKIKEYPTCDLLLGNVAMLLNGLLLFQGNRIDSYEKYEEEIEALFQRVMQSDRIDIREQAQAYLISKLMEKQDYEQAQKVLDTISKKRVLDREQLQANLYIAQGELEKAAKLTEEKFLSATTEIHGALMTLMEIALKEKRMEDAEYIADIDKQAAQVFDLWEYNSYGAQFQLYVATKKRAKAVKILLPMLRSLTKKWDINSSPLYRHIQTKEVDKSFGSQLQKALVQSIETDEEMKFLKDSEELQSFIKEAELK</sequence>
<dbReference type="AlphaFoldDB" id="A0A173ZYX2"/>
<evidence type="ECO:0000313" key="3">
    <source>
        <dbReference type="EMBL" id="CUN81501.1"/>
    </source>
</evidence>
<dbReference type="Proteomes" id="UP000292665">
    <property type="component" value="Unassembled WGS sequence"/>
</dbReference>
<dbReference type="PANTHER" id="PTHR46558">
    <property type="entry name" value="TRACRIPTIONAL REGULATORY PROTEIN-RELATED-RELATED"/>
    <property type="match status" value="1"/>
</dbReference>
<dbReference type="Gene3D" id="1.10.260.40">
    <property type="entry name" value="lambda repressor-like DNA-binding domains"/>
    <property type="match status" value="1"/>
</dbReference>